<accession>A0A9X4H9S1</accession>
<keyword evidence="2" id="KW-0732">Signal</keyword>
<dbReference type="RefSeq" id="WP_273664693.1">
    <property type="nucleotide sequence ID" value="NZ_CP168178.1"/>
</dbReference>
<name>A0A9X4H9S1_9XANT</name>
<dbReference type="AlphaFoldDB" id="A0A9X4H9S1"/>
<dbReference type="Proteomes" id="UP001140230">
    <property type="component" value="Unassembled WGS sequence"/>
</dbReference>
<evidence type="ECO:0000256" key="2">
    <source>
        <dbReference type="SAM" id="SignalP"/>
    </source>
</evidence>
<protein>
    <submittedName>
        <fullName evidence="3">Uncharacterized protein</fullName>
    </submittedName>
</protein>
<evidence type="ECO:0000313" key="3">
    <source>
        <dbReference type="EMBL" id="MDC8640482.1"/>
    </source>
</evidence>
<evidence type="ECO:0000313" key="4">
    <source>
        <dbReference type="Proteomes" id="UP001140230"/>
    </source>
</evidence>
<feature type="signal peptide" evidence="2">
    <location>
        <begin position="1"/>
        <end position="26"/>
    </location>
</feature>
<comment type="caution">
    <text evidence="3">The sequence shown here is derived from an EMBL/GenBank/DDBJ whole genome shotgun (WGS) entry which is preliminary data.</text>
</comment>
<gene>
    <name evidence="3" type="ORF">NY667_22450</name>
</gene>
<sequence length="112" mass="12102">MNKLSRRVAMLLIAVMVMLPVFDAFSCALEPASGHSTEMVVDDDANSSGERGDDAERPHGVCAHNHCHHSTALVPSNAAIGQDFFPKDALLAFQDDSRLSNVSDGLMRPPRI</sequence>
<organism evidence="3 4">
    <name type="scientific">Xanthomonas hortorum pv. hederae</name>
    <dbReference type="NCBI Taxonomy" id="453603"/>
    <lineage>
        <taxon>Bacteria</taxon>
        <taxon>Pseudomonadati</taxon>
        <taxon>Pseudomonadota</taxon>
        <taxon>Gammaproteobacteria</taxon>
        <taxon>Lysobacterales</taxon>
        <taxon>Lysobacteraceae</taxon>
        <taxon>Xanthomonas</taxon>
    </lineage>
</organism>
<proteinExistence type="predicted"/>
<reference evidence="3" key="2">
    <citation type="submission" date="2022-08" db="EMBL/GenBank/DDBJ databases">
        <authorList>
            <person name="Iruegas-Bocardo F."/>
            <person name="Weisberg A.J."/>
            <person name="Riutta E.R."/>
            <person name="Kilday K."/>
            <person name="Bonkowski J.C."/>
            <person name="Creswell T."/>
            <person name="Daughtrey M.L."/>
            <person name="Rane K."/>
            <person name="Grunwald N.J."/>
            <person name="Chang J.H."/>
            <person name="Putnam M.L."/>
        </authorList>
    </citation>
    <scope>NUCLEOTIDE SEQUENCE</scope>
    <source>
        <strain evidence="3">22-338</strain>
    </source>
</reference>
<reference evidence="3" key="1">
    <citation type="journal article" date="2022" name="Phytopathology">
        <title>Whole genome sequencing-based tracing of a 2022 introduction and outbreak of Xanthomonas hortorum pv. pelargonii.</title>
        <authorList>
            <person name="Iruegas Bocardo F."/>
            <person name="Weisberg A.J."/>
            <person name="Riutta E.R."/>
            <person name="Kilday K.B."/>
            <person name="Bonkowski J.C."/>
            <person name="Creswell T.C."/>
            <person name="Daughtrey M."/>
            <person name="Rane K.K."/>
            <person name="Grunwald N.J."/>
            <person name="Chang J.H."/>
            <person name="Putnam M."/>
        </authorList>
    </citation>
    <scope>NUCLEOTIDE SEQUENCE</scope>
    <source>
        <strain evidence="3">22-338</strain>
    </source>
</reference>
<feature type="chain" id="PRO_5040832807" evidence="2">
    <location>
        <begin position="27"/>
        <end position="112"/>
    </location>
</feature>
<dbReference type="EMBL" id="JANWTP010000129">
    <property type="protein sequence ID" value="MDC8640482.1"/>
    <property type="molecule type" value="Genomic_DNA"/>
</dbReference>
<feature type="region of interest" description="Disordered" evidence="1">
    <location>
        <begin position="38"/>
        <end position="58"/>
    </location>
</feature>
<evidence type="ECO:0000256" key="1">
    <source>
        <dbReference type="SAM" id="MobiDB-lite"/>
    </source>
</evidence>